<organism evidence="2 3">
    <name type="scientific">Sphingobium chlorophenolicum</name>
    <dbReference type="NCBI Taxonomy" id="46429"/>
    <lineage>
        <taxon>Bacteria</taxon>
        <taxon>Pseudomonadati</taxon>
        <taxon>Pseudomonadota</taxon>
        <taxon>Alphaproteobacteria</taxon>
        <taxon>Sphingomonadales</taxon>
        <taxon>Sphingomonadaceae</taxon>
        <taxon>Sphingobium</taxon>
    </lineage>
</organism>
<dbReference type="eggNOG" id="ENOG5033GCR">
    <property type="taxonomic scope" value="Bacteria"/>
</dbReference>
<proteinExistence type="predicted"/>
<gene>
    <name evidence="2" type="ORF">BV95_02456</name>
</gene>
<dbReference type="OrthoDB" id="119963at2"/>
<dbReference type="NCBIfam" id="NF033537">
    <property type="entry name" value="lasso_biosyn_B2"/>
    <property type="match status" value="1"/>
</dbReference>
<comment type="caution">
    <text evidence="2">The sequence shown here is derived from an EMBL/GenBank/DDBJ whole genome shotgun (WGS) entry which is preliminary data.</text>
</comment>
<dbReference type="Proteomes" id="UP000028411">
    <property type="component" value="Unassembled WGS sequence"/>
</dbReference>
<accession>A0A081RDN1</accession>
<evidence type="ECO:0000259" key="1">
    <source>
        <dbReference type="Pfam" id="PF13471"/>
    </source>
</evidence>
<dbReference type="InterPro" id="IPR032708">
    <property type="entry name" value="McjB_C"/>
</dbReference>
<evidence type="ECO:0000313" key="2">
    <source>
        <dbReference type="EMBL" id="KEQ53304.1"/>
    </source>
</evidence>
<dbReference type="EMBL" id="JFHR01000025">
    <property type="protein sequence ID" value="KEQ53304.1"/>
    <property type="molecule type" value="Genomic_DNA"/>
</dbReference>
<dbReference type="PATRIC" id="fig|46429.4.peg.2431"/>
<dbReference type="RefSeq" id="WP_037451977.1">
    <property type="nucleotide sequence ID" value="NZ_JFHR01000025.1"/>
</dbReference>
<dbReference type="InterPro" id="IPR053521">
    <property type="entry name" value="McjB-like"/>
</dbReference>
<protein>
    <recommendedName>
        <fullName evidence="1">Microcin J25-processing protein McjB C-terminal domain-containing protein</fullName>
    </recommendedName>
</protein>
<evidence type="ECO:0000313" key="3">
    <source>
        <dbReference type="Proteomes" id="UP000028411"/>
    </source>
</evidence>
<feature type="domain" description="Microcin J25-processing protein McjB C-terminal" evidence="1">
    <location>
        <begin position="114"/>
        <end position="227"/>
    </location>
</feature>
<name>A0A081RDN1_SPHCR</name>
<dbReference type="AlphaFoldDB" id="A0A081RDN1"/>
<reference evidence="2 3" key="1">
    <citation type="submission" date="2014-02" db="EMBL/GenBank/DDBJ databases">
        <title>Whole genome sequence of Sphingobium chlorophenolicum NBRC 16172.</title>
        <authorList>
            <person name="Gan H.M."/>
            <person name="Gan H.Y."/>
            <person name="Chew T.H."/>
            <person name="Savka M.A."/>
        </authorList>
    </citation>
    <scope>NUCLEOTIDE SEQUENCE [LARGE SCALE GENOMIC DNA]</scope>
    <source>
        <strain evidence="2 3">NBRC 16172</strain>
    </source>
</reference>
<dbReference type="Pfam" id="PF13471">
    <property type="entry name" value="Transglut_core3"/>
    <property type="match status" value="1"/>
</dbReference>
<sequence>MQQRYRITDGIGFCRFEGRTIVLDIAADRYWQLGEDAGRALEAVRTGTTGGIDEGALERLVTLGFVVPTSEEPAAMAGSLAASMGDALSRPSRSALEQASRTGAGWTTACEVAVLAIAARVALRRLALKTILDRLAVRRRRKAPALPATNLEMLARCFWQYRRLVPLRPLCLPDSIAFLWFAMRRGHAPRLVFGVEAFPFTAHCWVQDGDVVLTDALDHAGRFTPIMVL</sequence>